<dbReference type="KEGG" id="gms:SOIL9_13980"/>
<evidence type="ECO:0000313" key="2">
    <source>
        <dbReference type="Proteomes" id="UP000464178"/>
    </source>
</evidence>
<organism evidence="1 2">
    <name type="scientific">Gemmata massiliana</name>
    <dbReference type="NCBI Taxonomy" id="1210884"/>
    <lineage>
        <taxon>Bacteria</taxon>
        <taxon>Pseudomonadati</taxon>
        <taxon>Planctomycetota</taxon>
        <taxon>Planctomycetia</taxon>
        <taxon>Gemmatales</taxon>
        <taxon>Gemmataceae</taxon>
        <taxon>Gemmata</taxon>
    </lineage>
</organism>
<dbReference type="SUPFAM" id="SSF55729">
    <property type="entry name" value="Acyl-CoA N-acyltransferases (Nat)"/>
    <property type="match status" value="1"/>
</dbReference>
<dbReference type="RefSeq" id="WP_162670616.1">
    <property type="nucleotide sequence ID" value="NZ_LR593886.1"/>
</dbReference>
<dbReference type="AlphaFoldDB" id="A0A6P2D769"/>
<reference evidence="1 2" key="1">
    <citation type="submission" date="2019-05" db="EMBL/GenBank/DDBJ databases">
        <authorList>
            <consortium name="Science for Life Laboratories"/>
        </authorList>
    </citation>
    <scope>NUCLEOTIDE SEQUENCE [LARGE SCALE GENOMIC DNA]</scope>
    <source>
        <strain evidence="1">Soil9</strain>
    </source>
</reference>
<sequence>MSIGATACGRVGLHSLPQAEDFYNRCGMTRIGPDPHYYDLVYFEYPDGVAGAQLTAMRLSI</sequence>
<dbReference type="Proteomes" id="UP000464178">
    <property type="component" value="Chromosome"/>
</dbReference>
<dbReference type="InterPro" id="IPR016181">
    <property type="entry name" value="Acyl_CoA_acyltransferase"/>
</dbReference>
<dbReference type="EMBL" id="LR593886">
    <property type="protein sequence ID" value="VTR96316.1"/>
    <property type="molecule type" value="Genomic_DNA"/>
</dbReference>
<keyword evidence="2" id="KW-1185">Reference proteome</keyword>
<protein>
    <submittedName>
        <fullName evidence="1">Uncharacterized protein</fullName>
    </submittedName>
</protein>
<evidence type="ECO:0000313" key="1">
    <source>
        <dbReference type="EMBL" id="VTR96316.1"/>
    </source>
</evidence>
<gene>
    <name evidence="1" type="ORF">SOIL9_13980</name>
</gene>
<name>A0A6P2D769_9BACT</name>
<accession>A0A6P2D769</accession>
<proteinExistence type="predicted"/>